<dbReference type="PROSITE" id="PS00518">
    <property type="entry name" value="ZF_RING_1"/>
    <property type="match status" value="1"/>
</dbReference>
<evidence type="ECO:0000256" key="3">
    <source>
        <dbReference type="ARBA" id="ARBA00022490"/>
    </source>
</evidence>
<feature type="region of interest" description="Disordered" evidence="15">
    <location>
        <begin position="1"/>
        <end position="46"/>
    </location>
</feature>
<evidence type="ECO:0000256" key="6">
    <source>
        <dbReference type="ARBA" id="ARBA00022723"/>
    </source>
</evidence>
<evidence type="ECO:0000256" key="1">
    <source>
        <dbReference type="ARBA" id="ARBA00004123"/>
    </source>
</evidence>
<keyword evidence="8" id="KW-0862">Zinc</keyword>
<feature type="coiled-coil region" evidence="14">
    <location>
        <begin position="143"/>
        <end position="170"/>
    </location>
</feature>
<evidence type="ECO:0000313" key="18">
    <source>
        <dbReference type="Proteomes" id="UP001189122"/>
    </source>
</evidence>
<evidence type="ECO:0000256" key="12">
    <source>
        <dbReference type="ARBA" id="ARBA00023242"/>
    </source>
</evidence>
<dbReference type="PANTHER" id="PTHR31169">
    <property type="entry name" value="OS05G0300700 PROTEIN"/>
    <property type="match status" value="1"/>
</dbReference>
<evidence type="ECO:0000256" key="7">
    <source>
        <dbReference type="ARBA" id="ARBA00022771"/>
    </source>
</evidence>
<evidence type="ECO:0000256" key="13">
    <source>
        <dbReference type="PROSITE-ProRule" id="PRU00175"/>
    </source>
</evidence>
<keyword evidence="12" id="KW-0539">Nucleus</keyword>
<dbReference type="InterPro" id="IPR001841">
    <property type="entry name" value="Znf_RING"/>
</dbReference>
<dbReference type="GO" id="GO:0005737">
    <property type="term" value="C:cytoplasm"/>
    <property type="evidence" value="ECO:0007669"/>
    <property type="project" value="UniProtKB-SubCell"/>
</dbReference>
<evidence type="ECO:0000256" key="9">
    <source>
        <dbReference type="ARBA" id="ARBA00022843"/>
    </source>
</evidence>
<dbReference type="GO" id="GO:0006355">
    <property type="term" value="P:regulation of DNA-templated transcription"/>
    <property type="evidence" value="ECO:0007669"/>
    <property type="project" value="InterPro"/>
</dbReference>
<evidence type="ECO:0000313" key="17">
    <source>
        <dbReference type="EMBL" id="CAA2621588.1"/>
    </source>
</evidence>
<protein>
    <recommendedName>
        <fullName evidence="16">RING-type domain-containing protein</fullName>
    </recommendedName>
</protein>
<keyword evidence="18" id="KW-1185">Reference proteome</keyword>
<sequence length="181" mass="20061">MVKKKKKKKPQKKSAYSDDDATETRPTKSLLAITGGGEAPDSGNRKNCHQCRQKTMAFSASCKATRRGKPCPHHFCQRCLRNRYGENAAAVAVMADWSCPKCRGICNCSFCMRKKGRPPTGILFPIARSSGYSSEPIDVDEEQELLRRRKMERDREIEVLKEEIAALEAALEVVEPGGGAA</sequence>
<gene>
    <name evidence="17" type="ORF">SI7747_06007676</name>
</gene>
<keyword evidence="3" id="KW-0963">Cytoplasm</keyword>
<evidence type="ECO:0000256" key="14">
    <source>
        <dbReference type="SAM" id="Coils"/>
    </source>
</evidence>
<dbReference type="GO" id="GO:0008270">
    <property type="term" value="F:zinc ion binding"/>
    <property type="evidence" value="ECO:0007669"/>
    <property type="project" value="UniProtKB-KW"/>
</dbReference>
<keyword evidence="10" id="KW-0805">Transcription regulation</keyword>
<evidence type="ECO:0000256" key="2">
    <source>
        <dbReference type="ARBA" id="ARBA00004496"/>
    </source>
</evidence>
<evidence type="ECO:0000256" key="8">
    <source>
        <dbReference type="ARBA" id="ARBA00022833"/>
    </source>
</evidence>
<keyword evidence="14" id="KW-0175">Coiled coil</keyword>
<dbReference type="Pfam" id="PF10497">
    <property type="entry name" value="zf-4CXXC_R1"/>
    <property type="match status" value="1"/>
</dbReference>
<proteinExistence type="predicted"/>
<keyword evidence="9" id="KW-0832">Ubl conjugation</keyword>
<evidence type="ECO:0000256" key="11">
    <source>
        <dbReference type="ARBA" id="ARBA00023163"/>
    </source>
</evidence>
<dbReference type="InterPro" id="IPR017907">
    <property type="entry name" value="Znf_RING_CS"/>
</dbReference>
<keyword evidence="5" id="KW-0597">Phosphoprotein</keyword>
<name>A0A7I8IVU8_SPIIN</name>
<keyword evidence="4" id="KW-1017">Isopeptide bond</keyword>
<dbReference type="EMBL" id="CACRZD030000006">
    <property type="protein sequence ID" value="CAA6661279.1"/>
    <property type="molecule type" value="Genomic_DNA"/>
</dbReference>
<dbReference type="InterPro" id="IPR018866">
    <property type="entry name" value="Znf-4CXXC_R1"/>
</dbReference>
<organism evidence="17">
    <name type="scientific">Spirodela intermedia</name>
    <name type="common">Intermediate duckweed</name>
    <dbReference type="NCBI Taxonomy" id="51605"/>
    <lineage>
        <taxon>Eukaryota</taxon>
        <taxon>Viridiplantae</taxon>
        <taxon>Streptophyta</taxon>
        <taxon>Embryophyta</taxon>
        <taxon>Tracheophyta</taxon>
        <taxon>Spermatophyta</taxon>
        <taxon>Magnoliopsida</taxon>
        <taxon>Liliopsida</taxon>
        <taxon>Araceae</taxon>
        <taxon>Lemnoideae</taxon>
        <taxon>Spirodela</taxon>
    </lineage>
</organism>
<keyword evidence="11" id="KW-0804">Transcription</keyword>
<evidence type="ECO:0000256" key="15">
    <source>
        <dbReference type="SAM" id="MobiDB-lite"/>
    </source>
</evidence>
<comment type="subcellular location">
    <subcellularLocation>
        <location evidence="2">Cytoplasm</location>
    </subcellularLocation>
    <subcellularLocation>
        <location evidence="1">Nucleus</location>
    </subcellularLocation>
</comment>
<keyword evidence="6" id="KW-0479">Metal-binding</keyword>
<reference evidence="17 18" key="1">
    <citation type="submission" date="2019-12" db="EMBL/GenBank/DDBJ databases">
        <authorList>
            <person name="Scholz U."/>
            <person name="Mascher M."/>
            <person name="Fiebig A."/>
        </authorList>
    </citation>
    <scope>NUCLEOTIDE SEQUENCE</scope>
</reference>
<dbReference type="AlphaFoldDB" id="A0A7I8IVU8"/>
<dbReference type="EMBL" id="LR743593">
    <property type="protein sequence ID" value="CAA2621588.1"/>
    <property type="molecule type" value="Genomic_DNA"/>
</dbReference>
<accession>A0A7I8IVU8</accession>
<dbReference type="InterPro" id="IPR040221">
    <property type="entry name" value="CDCA7/CDA7L"/>
</dbReference>
<dbReference type="Proteomes" id="UP001189122">
    <property type="component" value="Unassembled WGS sequence"/>
</dbReference>
<evidence type="ECO:0000256" key="5">
    <source>
        <dbReference type="ARBA" id="ARBA00022553"/>
    </source>
</evidence>
<evidence type="ECO:0000259" key="16">
    <source>
        <dbReference type="PROSITE" id="PS50089"/>
    </source>
</evidence>
<keyword evidence="7 13" id="KW-0863">Zinc-finger</keyword>
<feature type="domain" description="RING-type" evidence="16">
    <location>
        <begin position="48"/>
        <end position="103"/>
    </location>
</feature>
<evidence type="ECO:0000256" key="10">
    <source>
        <dbReference type="ARBA" id="ARBA00023015"/>
    </source>
</evidence>
<dbReference type="PANTHER" id="PTHR31169:SF8">
    <property type="entry name" value="ZINC-FINGER DOMAIN OF MONOAMINE-OXIDASE A REPRESSOR R1 PROTEIN"/>
    <property type="match status" value="1"/>
</dbReference>
<dbReference type="GO" id="GO:0005634">
    <property type="term" value="C:nucleus"/>
    <property type="evidence" value="ECO:0007669"/>
    <property type="project" value="UniProtKB-SubCell"/>
</dbReference>
<dbReference type="PROSITE" id="PS50089">
    <property type="entry name" value="ZF_RING_2"/>
    <property type="match status" value="1"/>
</dbReference>
<feature type="compositionally biased region" description="Basic residues" evidence="15">
    <location>
        <begin position="1"/>
        <end position="12"/>
    </location>
</feature>
<evidence type="ECO:0000256" key="4">
    <source>
        <dbReference type="ARBA" id="ARBA00022499"/>
    </source>
</evidence>